<evidence type="ECO:0000256" key="3">
    <source>
        <dbReference type="ARBA" id="ARBA00023274"/>
    </source>
</evidence>
<name>A0A679CAB3_9CRYP</name>
<dbReference type="PRINTS" id="PR00064">
    <property type="entry name" value="RIBOSOMALL35"/>
</dbReference>
<geneLocation type="plastid" evidence="5"/>
<sequence length="65" mass="7522">MGKLKTRRSAKKRFRKTARDVFFMKKSSGGHFLEKKSPKLKRSFSSVIRVSCHDSPSIGIMLPYF</sequence>
<evidence type="ECO:0000256" key="4">
    <source>
        <dbReference type="RuleBase" id="RU000568"/>
    </source>
</evidence>
<reference evidence="5" key="1">
    <citation type="journal article" date="2020" name="Genome Biol. Evol.">
        <title>Comparative plastid genomics of Cryptomonas species reveals fine-scale genomic responses to loss of photosynthesis.</title>
        <authorList>
            <person name="Tanifuji G."/>
            <person name="Kamikawa R."/>
            <person name="Moore C.E."/>
            <person name="Mills T."/>
            <person name="Onodera N.T."/>
            <person name="Kashiyama Y."/>
            <person name="Archibald J.M."/>
            <person name="Inagaki Y."/>
            <person name="Hashimoto T."/>
        </authorList>
    </citation>
    <scope>NUCLEOTIDE SEQUENCE</scope>
    <source>
        <strain evidence="5">CCAC 1634 B</strain>
    </source>
</reference>
<proteinExistence type="inferred from homology"/>
<protein>
    <recommendedName>
        <fullName evidence="4">50S ribosomal protein L35</fullName>
    </recommendedName>
</protein>
<dbReference type="GO" id="GO:0006412">
    <property type="term" value="P:translation"/>
    <property type="evidence" value="ECO:0007669"/>
    <property type="project" value="InterPro"/>
</dbReference>
<evidence type="ECO:0000256" key="1">
    <source>
        <dbReference type="ARBA" id="ARBA00006598"/>
    </source>
</evidence>
<dbReference type="Gene3D" id="4.10.410.60">
    <property type="match status" value="1"/>
</dbReference>
<dbReference type="GO" id="GO:0005840">
    <property type="term" value="C:ribosome"/>
    <property type="evidence" value="ECO:0007669"/>
    <property type="project" value="UniProtKB-KW"/>
</dbReference>
<dbReference type="Pfam" id="PF01632">
    <property type="entry name" value="Ribosomal_L35p"/>
    <property type="match status" value="1"/>
</dbReference>
<accession>A0A679CAB3</accession>
<gene>
    <name evidence="5" type="primary">rpl35</name>
    <name evidence="5" type="ORF">CryM1634B_p020</name>
</gene>
<evidence type="ECO:0000313" key="5">
    <source>
        <dbReference type="EMBL" id="BBK20455.1"/>
    </source>
</evidence>
<keyword evidence="3 4" id="KW-0687">Ribonucleoprotein</keyword>
<dbReference type="GO" id="GO:0003735">
    <property type="term" value="F:structural constituent of ribosome"/>
    <property type="evidence" value="ECO:0007669"/>
    <property type="project" value="InterPro"/>
</dbReference>
<dbReference type="InterPro" id="IPR001706">
    <property type="entry name" value="Ribosomal_bL35"/>
</dbReference>
<organism evidence="5">
    <name type="scientific">Cryptomonas sp. CCAC 1634B</name>
    <dbReference type="NCBI Taxonomy" id="2051848"/>
    <lineage>
        <taxon>Eukaryota</taxon>
        <taxon>Cryptophyceae</taxon>
        <taxon>Cryptomonadales</taxon>
        <taxon>Cryptomonadaceae</taxon>
        <taxon>Cryptomonas</taxon>
    </lineage>
</organism>
<keyword evidence="5" id="KW-0934">Plastid</keyword>
<evidence type="ECO:0000256" key="2">
    <source>
        <dbReference type="ARBA" id="ARBA00022980"/>
    </source>
</evidence>
<dbReference type="InterPro" id="IPR021137">
    <property type="entry name" value="Ribosomal_bL35-like"/>
</dbReference>
<dbReference type="InterPro" id="IPR018265">
    <property type="entry name" value="Ribosomal_bL35_CS"/>
</dbReference>
<dbReference type="EMBL" id="LC484193">
    <property type="protein sequence ID" value="BBK20455.1"/>
    <property type="molecule type" value="Genomic_DNA"/>
</dbReference>
<dbReference type="PROSITE" id="PS00936">
    <property type="entry name" value="RIBOSOMAL_L35"/>
    <property type="match status" value="1"/>
</dbReference>
<dbReference type="NCBIfam" id="TIGR00001">
    <property type="entry name" value="rpmI_bact"/>
    <property type="match status" value="1"/>
</dbReference>
<dbReference type="HAMAP" id="MF_00514">
    <property type="entry name" value="Ribosomal_bL35"/>
    <property type="match status" value="1"/>
</dbReference>
<dbReference type="GO" id="GO:1990904">
    <property type="term" value="C:ribonucleoprotein complex"/>
    <property type="evidence" value="ECO:0007669"/>
    <property type="project" value="UniProtKB-KW"/>
</dbReference>
<dbReference type="SUPFAM" id="SSF143034">
    <property type="entry name" value="L35p-like"/>
    <property type="match status" value="1"/>
</dbReference>
<comment type="similarity">
    <text evidence="1 4">Belongs to the bacterial ribosomal protein bL35 family.</text>
</comment>
<dbReference type="InterPro" id="IPR037229">
    <property type="entry name" value="Ribosomal_bL35_sf"/>
</dbReference>
<keyword evidence="2 4" id="KW-0689">Ribosomal protein</keyword>
<dbReference type="AlphaFoldDB" id="A0A679CAB3"/>